<dbReference type="CDD" id="cd00086">
    <property type="entry name" value="homeodomain"/>
    <property type="match status" value="1"/>
</dbReference>
<keyword evidence="10" id="KW-1185">Reference proteome</keyword>
<dbReference type="Gene3D" id="1.10.10.60">
    <property type="entry name" value="Homeodomain-like"/>
    <property type="match status" value="1"/>
</dbReference>
<feature type="region of interest" description="Disordered" evidence="7">
    <location>
        <begin position="345"/>
        <end position="391"/>
    </location>
</feature>
<accession>A0ABY7FKD9</accession>
<feature type="region of interest" description="Disordered" evidence="7">
    <location>
        <begin position="1"/>
        <end position="72"/>
    </location>
</feature>
<evidence type="ECO:0000313" key="9">
    <source>
        <dbReference type="EMBL" id="WAR21406.1"/>
    </source>
</evidence>
<dbReference type="InterPro" id="IPR001356">
    <property type="entry name" value="HD"/>
</dbReference>
<proteinExistence type="predicted"/>
<evidence type="ECO:0000256" key="3">
    <source>
        <dbReference type="ARBA" id="ARBA00023155"/>
    </source>
</evidence>
<evidence type="ECO:0000256" key="2">
    <source>
        <dbReference type="ARBA" id="ARBA00023125"/>
    </source>
</evidence>
<feature type="compositionally biased region" description="Basic and acidic residues" evidence="7">
    <location>
        <begin position="348"/>
        <end position="369"/>
    </location>
</feature>
<feature type="compositionally biased region" description="Low complexity" evidence="7">
    <location>
        <begin position="44"/>
        <end position="53"/>
    </location>
</feature>
<dbReference type="PANTHER" id="PTHR24339:SF28">
    <property type="entry name" value="E5-RELATED"/>
    <property type="match status" value="1"/>
</dbReference>
<keyword evidence="4 5" id="KW-0539">Nucleus</keyword>
<dbReference type="EMBL" id="CP111023">
    <property type="protein sequence ID" value="WAR21406.1"/>
    <property type="molecule type" value="Genomic_DNA"/>
</dbReference>
<sequence length="391" mass="44130">MTAATESNKPRRSTGFTIASIIGSDSDTKTDKRVDSPAYEQRKNSNLRQNSSQNRDHDSDSDNERISDSEKRNREYLQAQLFYHNQDRLRVKDSHGPRDLESAMVRRAPGSLHRDSLRDFNFSSANVREGIRTVSSPDTLRHLHENFIHSAGLTPSHGGPVSLGHMEAQRSFRPPIASGPMGGFPGQMPVGPGLHPMLMGAAARELRHVYPYMADRYPGCFLPRYGMGGMPGLFFQPYRKPKRIRTAFSPSQLLQLEKSFEKSHYVVGQERKDLANELQLTETQARKSALICTSRLLSDVHRPDERVAYRGVAPPIKGPPVVVAWDRIRGPETVKVWFQNRRTKYKRTKSEEGGSDEPRSPLNDSKSESDMSDCDEIDDVGDEYPAHAYQH</sequence>
<keyword evidence="2 5" id="KW-0238">DNA-binding</keyword>
<evidence type="ECO:0000256" key="4">
    <source>
        <dbReference type="ARBA" id="ARBA00023242"/>
    </source>
</evidence>
<dbReference type="PROSITE" id="PS50071">
    <property type="entry name" value="HOMEOBOX_2"/>
    <property type="match status" value="1"/>
</dbReference>
<dbReference type="Pfam" id="PF00046">
    <property type="entry name" value="Homeodomain"/>
    <property type="match status" value="1"/>
</dbReference>
<feature type="compositionally biased region" description="Acidic residues" evidence="7">
    <location>
        <begin position="370"/>
        <end position="382"/>
    </location>
</feature>
<dbReference type="Proteomes" id="UP001164746">
    <property type="component" value="Chromosome 12"/>
</dbReference>
<evidence type="ECO:0000256" key="1">
    <source>
        <dbReference type="ARBA" id="ARBA00004123"/>
    </source>
</evidence>
<evidence type="ECO:0000256" key="5">
    <source>
        <dbReference type="PROSITE-ProRule" id="PRU00108"/>
    </source>
</evidence>
<organism evidence="9 10">
    <name type="scientific">Mya arenaria</name>
    <name type="common">Soft-shell clam</name>
    <dbReference type="NCBI Taxonomy" id="6604"/>
    <lineage>
        <taxon>Eukaryota</taxon>
        <taxon>Metazoa</taxon>
        <taxon>Spiralia</taxon>
        <taxon>Lophotrochozoa</taxon>
        <taxon>Mollusca</taxon>
        <taxon>Bivalvia</taxon>
        <taxon>Autobranchia</taxon>
        <taxon>Heteroconchia</taxon>
        <taxon>Euheterodonta</taxon>
        <taxon>Imparidentia</taxon>
        <taxon>Neoheterodontei</taxon>
        <taxon>Myida</taxon>
        <taxon>Myoidea</taxon>
        <taxon>Myidae</taxon>
        <taxon>Mya</taxon>
    </lineage>
</organism>
<feature type="DNA-binding region" description="Homeobox" evidence="5">
    <location>
        <begin position="241"/>
        <end position="349"/>
    </location>
</feature>
<comment type="subcellular location">
    <subcellularLocation>
        <location evidence="1 5 6">Nucleus</location>
    </subcellularLocation>
</comment>
<dbReference type="SMART" id="SM00389">
    <property type="entry name" value="HOX"/>
    <property type="match status" value="1"/>
</dbReference>
<evidence type="ECO:0000313" key="10">
    <source>
        <dbReference type="Proteomes" id="UP001164746"/>
    </source>
</evidence>
<gene>
    <name evidence="9" type="ORF">MAR_015380</name>
</gene>
<name>A0ABY7FKD9_MYAAR</name>
<evidence type="ECO:0000259" key="8">
    <source>
        <dbReference type="PROSITE" id="PS50071"/>
    </source>
</evidence>
<feature type="domain" description="Homeobox" evidence="8">
    <location>
        <begin position="239"/>
        <end position="348"/>
    </location>
</feature>
<dbReference type="InterPro" id="IPR050877">
    <property type="entry name" value="EMX-VAX-Noto_Homeobox_TFs"/>
</dbReference>
<feature type="non-terminal residue" evidence="9">
    <location>
        <position position="391"/>
    </location>
</feature>
<dbReference type="PANTHER" id="PTHR24339">
    <property type="entry name" value="HOMEOBOX PROTEIN EMX-RELATED"/>
    <property type="match status" value="1"/>
</dbReference>
<feature type="compositionally biased region" description="Basic and acidic residues" evidence="7">
    <location>
        <begin position="26"/>
        <end position="43"/>
    </location>
</feature>
<dbReference type="SUPFAM" id="SSF46689">
    <property type="entry name" value="Homeodomain-like"/>
    <property type="match status" value="2"/>
</dbReference>
<dbReference type="InterPro" id="IPR009057">
    <property type="entry name" value="Homeodomain-like_sf"/>
</dbReference>
<feature type="compositionally biased region" description="Basic and acidic residues" evidence="7">
    <location>
        <begin position="54"/>
        <end position="72"/>
    </location>
</feature>
<evidence type="ECO:0000256" key="7">
    <source>
        <dbReference type="SAM" id="MobiDB-lite"/>
    </source>
</evidence>
<reference evidence="9" key="1">
    <citation type="submission" date="2022-11" db="EMBL/GenBank/DDBJ databases">
        <title>Centuries of genome instability and evolution in soft-shell clam transmissible cancer (bioRxiv).</title>
        <authorList>
            <person name="Hart S.F.M."/>
            <person name="Yonemitsu M.A."/>
            <person name="Giersch R.M."/>
            <person name="Beal B.F."/>
            <person name="Arriagada G."/>
            <person name="Davis B.W."/>
            <person name="Ostrander E.A."/>
            <person name="Goff S.P."/>
            <person name="Metzger M.J."/>
        </authorList>
    </citation>
    <scope>NUCLEOTIDE SEQUENCE</scope>
    <source>
        <strain evidence="9">MELC-2E11</strain>
        <tissue evidence="9">Siphon/mantle</tissue>
    </source>
</reference>
<evidence type="ECO:0000256" key="6">
    <source>
        <dbReference type="RuleBase" id="RU000682"/>
    </source>
</evidence>
<protein>
    <submittedName>
        <fullName evidence="9">EMX1-like protein</fullName>
    </submittedName>
</protein>
<keyword evidence="3 5" id="KW-0371">Homeobox</keyword>